<dbReference type="CDD" id="cd00030">
    <property type="entry name" value="C2"/>
    <property type="match status" value="4"/>
</dbReference>
<dbReference type="GO" id="GO:0046872">
    <property type="term" value="F:metal ion binding"/>
    <property type="evidence" value="ECO:0007669"/>
    <property type="project" value="UniProtKB-KW"/>
</dbReference>
<dbReference type="Gene3D" id="2.30.29.30">
    <property type="entry name" value="Pleckstrin-homology domain (PH domain)/Phosphotyrosine-binding domain (PTB)"/>
    <property type="match status" value="1"/>
</dbReference>
<dbReference type="CDD" id="cd00821">
    <property type="entry name" value="PH"/>
    <property type="match status" value="1"/>
</dbReference>
<dbReference type="InterPro" id="IPR035892">
    <property type="entry name" value="C2_domain_sf"/>
</dbReference>
<feature type="domain" description="C2" evidence="5">
    <location>
        <begin position="302"/>
        <end position="430"/>
    </location>
</feature>
<dbReference type="Pfam" id="PF00169">
    <property type="entry name" value="PH"/>
    <property type="match status" value="1"/>
</dbReference>
<dbReference type="PROSITE" id="PS50003">
    <property type="entry name" value="PH_DOMAIN"/>
    <property type="match status" value="1"/>
</dbReference>
<gene>
    <name evidence="6" type="ORF">N0F65_009959</name>
</gene>
<dbReference type="InterPro" id="IPR001849">
    <property type="entry name" value="PH_domain"/>
</dbReference>
<keyword evidence="2" id="KW-0106">Calcium</keyword>
<dbReference type="SMART" id="SM00239">
    <property type="entry name" value="C2"/>
    <property type="match status" value="5"/>
</dbReference>
<dbReference type="PANTHER" id="PTHR45911">
    <property type="entry name" value="C2 DOMAIN-CONTAINING PROTEIN"/>
    <property type="match status" value="1"/>
</dbReference>
<name>A0AAV2YVY0_9STRA</name>
<reference evidence="6" key="1">
    <citation type="submission" date="2022-11" db="EMBL/GenBank/DDBJ databases">
        <authorList>
            <person name="Morgan W.R."/>
            <person name="Tartar A."/>
        </authorList>
    </citation>
    <scope>NUCLEOTIDE SEQUENCE</scope>
    <source>
        <strain evidence="6">ARSEF 373</strain>
    </source>
</reference>
<evidence type="ECO:0000259" key="4">
    <source>
        <dbReference type="PROSITE" id="PS50003"/>
    </source>
</evidence>
<evidence type="ECO:0000256" key="3">
    <source>
        <dbReference type="SAM" id="MobiDB-lite"/>
    </source>
</evidence>
<proteinExistence type="predicted"/>
<evidence type="ECO:0000256" key="1">
    <source>
        <dbReference type="ARBA" id="ARBA00022723"/>
    </source>
</evidence>
<feature type="region of interest" description="Disordered" evidence="3">
    <location>
        <begin position="4735"/>
        <end position="4793"/>
    </location>
</feature>
<dbReference type="Pfam" id="PF00168">
    <property type="entry name" value="C2"/>
    <property type="match status" value="4"/>
</dbReference>
<comment type="caution">
    <text evidence="6">The sequence shown here is derived from an EMBL/GenBank/DDBJ whole genome shotgun (WGS) entry which is preliminary data.</text>
</comment>
<accession>A0AAV2YVY0</accession>
<organism evidence="6 7">
    <name type="scientific">Lagenidium giganteum</name>
    <dbReference type="NCBI Taxonomy" id="4803"/>
    <lineage>
        <taxon>Eukaryota</taxon>
        <taxon>Sar</taxon>
        <taxon>Stramenopiles</taxon>
        <taxon>Oomycota</taxon>
        <taxon>Peronosporomycetes</taxon>
        <taxon>Pythiales</taxon>
        <taxon>Pythiaceae</taxon>
    </lineage>
</organism>
<dbReference type="EMBL" id="DAKRPA010000134">
    <property type="protein sequence ID" value="DAZ97476.1"/>
    <property type="molecule type" value="Genomic_DNA"/>
</dbReference>
<feature type="domain" description="C2" evidence="5">
    <location>
        <begin position="2568"/>
        <end position="2701"/>
    </location>
</feature>
<dbReference type="SUPFAM" id="SSF49562">
    <property type="entry name" value="C2 domain (Calcium/lipid-binding domain, CaLB)"/>
    <property type="match status" value="4"/>
</dbReference>
<feature type="domain" description="C2" evidence="5">
    <location>
        <begin position="120"/>
        <end position="248"/>
    </location>
</feature>
<protein>
    <recommendedName>
        <fullName evidence="8">Calmodulin</fullName>
    </recommendedName>
</protein>
<dbReference type="SMART" id="SM00233">
    <property type="entry name" value="PH"/>
    <property type="match status" value="1"/>
</dbReference>
<dbReference type="Gene3D" id="2.60.40.150">
    <property type="entry name" value="C2 domain"/>
    <property type="match status" value="4"/>
</dbReference>
<keyword evidence="7" id="KW-1185">Reference proteome</keyword>
<dbReference type="PROSITE" id="PS50004">
    <property type="entry name" value="C2"/>
    <property type="match status" value="4"/>
</dbReference>
<dbReference type="Proteomes" id="UP001146120">
    <property type="component" value="Unassembled WGS sequence"/>
</dbReference>
<evidence type="ECO:0000313" key="7">
    <source>
        <dbReference type="Proteomes" id="UP001146120"/>
    </source>
</evidence>
<dbReference type="InterPro" id="IPR000008">
    <property type="entry name" value="C2_dom"/>
</dbReference>
<feature type="domain" description="C2" evidence="5">
    <location>
        <begin position="640"/>
        <end position="768"/>
    </location>
</feature>
<sequence length="5685" mass="639254">MASPSFVIKEGYLKKRSRETTILTNWRRRYFRLYPGRLEYLYSWQDTAAKRTITLGLDTKVTPTNDQGYPCCLVVKASASAEPFYMQAETEAEKAEWVTAIYEAARKTQDVVEVMGTTTRSCEFLLVLSPPKSQFTRVLVHMQIDAARGLIGVDYNGKSDPYCIVNLVGVNGDLIRSEEKRTDFKTDTLDPVWNVHYVLGQAVDLRGVQAIQIDIMDQNQLQRHSPLGFVRVPLSSFRMSPASMHHSDIVDRWFRVEPPVRTSKGSPTREDREAMIRNYGELHLIMHVTGPNLIDFFHSTVAAGPVAKIVTSAMDHTDNRLEVAVLAAKDLICVGPELNLSPDPFCELSLLDYNGRKVRSEAYTTSTKYRTRNPAWENEHNIFGMVRHIEEAAKLHIKVLHKDKNNRNINLGSVTINLDELSGHKIAGWYPLRPESDMVIREQLGSIHLVLCLVGESRGERKRRMLITREVTSKTHEQSVEQLELENAQYQMHDAACKLDGARIACAVGDYQARHPKFYGINGCIHHLNTQIPRAHREATTSEELFQARAGLEGQAMLEVSVVGVSNLVTRDNVSKPNPFAVLEIDPAVCIEDVKHTSAPLSPTKDRRIEQLASAAADSRNGMFSKRAQAEVSHHRTRLTKNEVRGDRHPDVLPDHPVLRVEIVSGHGLLAGDRNGYSDPYCTMSLVDRATGKEVEQEKKRTAVVSKTLNPVWQNEEFLMGISFPLPGASFLLIHVKDHNNIGRSTPLGRVQIPLHELVQASAKSTSIASQSMIKRYPLTPEPWMTSNTSNLGELCIKTEVVGDATILAEMLQRAPKGSPDKVLSFLSFSSFSSEMNATTVDAASGGATSSPNIEAFMEGADEVTATIPRGQQIRTSTIVGNNARWRKEKFAFSLSYPGMFSDPRMEKHDRYTLHLRVFGARHLLGGAGAPGKGTTPQQFHHHHHFKHTSTDAYFTVIPWPEQEFIFGKKCDLATISHLSLHVYNRDWTSENRKAMSKLLTSNELKQTVELERHQLHKLGPGGEVDDDGFEILGYDQRVLALRRCYDGGRYFPARVQGYVPFPVDKYRVTFENTIETIEDVRDLFSIDIKGKIEQVRADGQVDVRLLDGDASTKYATNVSLSQVTPVDAFTPEVEKVMARKLSDHASQQQHAASRVHRLSALKIEILSATDIPKSCVRPGCIVTLLGQKSSRMVEVNPRGELVAKCPMHSNKWSAGELISQSFPFDSTAKDVPDMQLFKTDVAMELGNGEAMKEAAIAAGGANVPLSRELENELSTRLELLRSATSVLIKIVDQKTNAEPNSTQTTIGYVKLDLASLQHGEHDLQPRLIPPPQQPYYKYIGSLFVRVTCTDSKVQKDEQRALQAKSDSISTIPTALSPPVACGFATWFQRRMQSEMSAAVTGSLFSSVKSWTRAERRQGLRASLTPTENAQLDHFHTALVAVLTRVIKVQRELQLFDNYETLSEDDMAKCRHVHTVNADSSSELLGRKLNELNNEQRRSIIVELEHELMDLAVSNAPRIKPAAGLDAKEWNNLRVARQKAIQESGGFFMQDPTTSVVFSIPCCFTGNAMISWLVRKPAVLWFDSWVAFAEPGADVQNQLLNWDDLVQQRRTDVIPPPQTPNAAVMWLQGLCDAGYIELAAETNVRRAPIFENKDDRHYRVSEVDAWARNIKKDKLALALENVKDDANAEAASPRSPRAFMRKLSSRVEDFLSGKDRAKDTTNKAAAPTVCGVTGWYERRVAIDAATTSMLSTARSMSRIERRQQLRAALTPTENLQVDDLHLALTTVMTRVVKILREVQLFDEFEVMSADDMAKFRHVHTINADMNSEWLGRLINEMKVETRKDIVVGLELELLDIAASKLPRTHPPPDMPREEWVRLRAERQKALQQDGMFFMQDRTTALVLSIPCCFTGEGMISWMLRKPKVLWDDEWTKYLDAGSDRASQRLGWRDERLKFDPDSIQAPETRVMALVWLSALCDAGYIENVSLTAGADAGNRRYHVFEDRTDKYYRLRAVELWARNVPVNKSLFPLDLVQELDCYGGEHDADAPRTFVKKLTEHVEGLLGTKNAVTSLLFSPEVKRNALLKPVAEKALELGDAQVLWDWKYCIFVPANRCLYMYENETSGLPSVIIDMSSGACRGAYTFTYDAQGGWFEIANATVLMQASLEHQQQQTTQAKHSGAHIAFHGTSTTLGHVKYVPLSAELESKLLQQRPNGDTVLEFKSPDAQSWMRALVHSGVHVDMRKGQPVVFKQLNPTVLHQKCIEYVTEFNPNDLEGSFQRLLNHFFHHHKTPTKGEHELRLKDLRGRVRNELKKTGAVDDTVLAYYGRGQGFNPPPTVARNYQSGALYSGRIAHIRTPFTEPHYRFRDTYPLQGIPKRLQTLLMTYKVTNKLAWLALPKALRDQFLLYDVEYRHANEVIIEEGLLREDIRMNDGDLDARKVEERCVDLNLVFRSSDLEDCVSRIAAHVQGKKPLGCLKIPVKTVSPHRVIDWWYPLAPENDMVQKVKLGHVRVQLRLVQITEVIRSKKVPALLGELKDAAGRYSDDPIQPFSFAASPLRFFGKWSLGGSPIKRRMMNGQANVMTRERSFIKITVLEGRKLITADFFSSDPFVQLVLLRDDKDEREEYTKLKTDVRPSTLNPRWDNQEFILGRTESTILSDKKAVLLRVRDEDKHKHKDDPMGCLRLDLQRDKTGHIRGLTLVHGDDQGKPTTRTLHLDADDQCEVFEKLIPDVKAGMSSKPPSRLVGNNGNKEDGPLGRLRFRVQIVQNENFIDPDALTRVPVGMQTKFSLELCVDRAVLMSTGASASPRAQMDWSKYTCVFQPHGKGGQRVHFDVHSEDMASGMTNKLSDLLVKSSGGNSTWKVLGRTYDVAKVDYFDVTVVAETGSIYQGKWGNDGLFHSPDKCTEFNGQVVVLKDRDGKTSDLHLTVNARVVALHRTERVRRLLAETFRIVGLKFDAKTATKDAYVSVDKYLADVGKANVFPGTFAQELLRHVHRMSQSAKLHWKYTPQVLSFVFEHVFFSGENEEKDHMAYADAVALDNVLNRWQRVLNHVSDAKDQLIGHLHGRDTPRLLHMLFTECDWTGFEFASLLPSATASSVVGQDGGTVFRDGQRVHAFLPPIKYAGVAVDVKLPNGNYVPGTITREYGDGTFSAAFCAASKVREEGDEYFSDDEELPPLDPGQSVYVCPEAINALAASPPASPTAAGKADAIKAPTHAHCSKPGRSGRVKRQDAGTGKDQLYLIEYDDQREPREELVVRAALDTAFIRVVEATLQLRKDDFVRVLPEQDVAVLSAAKLAEQANITPGAVTGSQSTRPARVVKNLGNSRYDVVFLDLQNPKAERVPRERLLPLTDKQWYGAEVAQSYLLTQGNVTDVTSSMVRYDIKLANGTIVEGLPREVLRADEETFASDNQLLAAVHATKLAVADEQCTHPLSAAFAATALEISELWGMTSVMKVYVVLPDEVKAIHVRDAVTNKLRQVKLHLRDNAKPRFMGQLHGYTTGDTFSQTERAKLAQIYMTKVLADTNATMDPTFAPKRCLCLYVAPTPQAQVSGQLHISPLPGSIGLFKSLLQAALKQPMVVNRVLQQQLRYVAQQNMALNRKERYVTIDRLDVYFHRDVATNVTVNSLTSTCDGIAIDENGVGRETRKELAHVSLVATFAISVPHNDRGSLAEALTMAKRDAGGIIQRLDKLNVLRLLHDTAVNVGSIDILGVGTEWDLDTTEAMVGVTAVDGTAPDILRVMCTGLDGELDLGPDHTPVKTVPSLSLELLPLNDLRLSVTVATERKPPIELCVPIQSALVEARLRRELLPLEVATVISGPHELREGHPQRHQRNVAPDRHLPQVYKLQLVPSSGRSSPNKKASPSRSIEAFDFDLRRDTLTVRIIKASDLFTKDNTVGGNVTAEVTLVSSDFDGQDTTGTSLRTPFNVVLDEQGEICKDLLGHSSPREATMSLTKVHEQLEWTASTTARVSYGYPSYDLKRVAAVVIRVKAQGRVVGQTRIPLSDVTLIKPGAVVDPNMPKEQRVFSLFKDETDHKNRVVGKIMLEIERAQVITPNSSVMVRKLMQEDDHWLIASYELLALSLHQQQDKLLRGLLASTLHTVAQARTMLEDPLEKEVHLQRIKTLEMMALEMDELQADKANDGSVQRKEDVATTTNAPPTGFGHLAIKDEGKTLLLRGYQQIRYALLQTTRLMEDTAADLGFTTTWKRLPWSSEPLEDPNAGRKSEVVLVPANLTNSAHRVRRTVLKLYHMYRNRLIPTLDRLYELDAMGDHMDVKAGEQLLNFFEEEVEDLEEQDQVVYRRVYQRLRLVKIAQVMEDIMQTTLRVTVMDEDRGIGNDDVGTAFIPAIDLLDQVEHYNQYQLYKTNRSNEFVRGGGGYQPRGSNLLLVQPDYRQQKSYVVLKVQLTYSESSLLEQATQVYKYLKAKFLGQHEHARLRINAAVVPAQKRRWATIEGYLLELEAQRAGKLHWVRTPVLLDLVWDIFVSHSKAFAKKDSNQQEQDEEEEYLMGLSAKAERYRATVVDVHTRWANLQPKLEELLEIQAARQIHATRTPQLLEEIAREVEGLDVLLSTAWQQVHDKWMVLYKALEELVGMKERKLHMGRAPQLLKLVDERCKKGLNERHAEGVANVQFRWMAITHKEGPLCELRLMEKKGLHWQRTHELVLLLHEQCEEFAEVDARALGVVQSRWEQLQEWLDDIVDMQLAQTIDCQKTPFVLKKMSLLEVKRKLTKLKKHQASVNRQMQSPPGSPSSSPRRRIGPSGAAAGMAGAPPSPPPSPTARVAREKSVVSADVEEDVERLEGMVEWYALEEAKRELERIPYFRLRTDHDRTNWLPYSENGKDTRLHITKEDMAMNPRNVREALMDRGVIPRTALFLPETLAAGSPRKTMGGSAAHTTVLPRDLLEEIHEIEQAIENRHVEGMGRSYVDWNPERLAELYTVIEGLGKNDLLWKVEHAVNMNRELAVPTSFIKLLEEMRLRQIPTGEIEDLVRTLTVVLQKEELLKIGVDVPPNANFTTVLALMHRHQVKDVLLPMETSEIQARLQERGMDKKGDPVYLRGVRIGTQNSVVDEDMALPGASGASGGSFKSKSEGKAAPTLNTGLGIIDTQIEVLRKTLLMEALRKRNSLIKTFPCESRILTDDDLRECNEVDMSGDYLTQVERFQQLLLHEAYTHKLSEYAALDRCMRGLVHARPDEVVTKEDMALALHALGPQYRLPIEAFTREELLEAASEGRIRTPTEQMLRRCPRGKNAEAMAYYAALSYSAMIYQEVTSFHSRVEPTHQHLQDALMFEQPSTVDGVVLPRDPTRQGMSHYVADWLLGSEDTPLQLKRTISDYHRQRLLWSSAAFTLRNRWFQRGYGWCDDATTGAGVKVLLQRVLLFDAANKMHMVDTEALLREVHDKCINLRLRESQALDSLLARFRENTMLLEELVQHAERCINNRKLHTERTPDLLHQIEQLCVVPRGLNPRHVEAYHVVTSHWIPHRKRLEELVQMQKQGTFSIHRTPELLTAMDYHTEGVAGSDVLDEQSAMAAAAAQAENQQEFDLKVDEIRRGQRKASYRLDLDGTATVTPPVAGTGDWQSLSPSKRTVKPLSPLEKQTTWKIAETGDAEATKQAVVLESKAALDSTGRRRKSSLGDELKELIKSPSKWLMATTDPPPRIQPEIFFPKAVSHDSGSVALPKQET</sequence>
<feature type="compositionally biased region" description="Low complexity" evidence="3">
    <location>
        <begin position="4760"/>
        <end position="4771"/>
    </location>
</feature>
<feature type="domain" description="PH" evidence="4">
    <location>
        <begin position="6"/>
        <end position="106"/>
    </location>
</feature>
<evidence type="ECO:0008006" key="8">
    <source>
        <dbReference type="Google" id="ProtNLM"/>
    </source>
</evidence>
<dbReference type="InterPro" id="IPR011993">
    <property type="entry name" value="PH-like_dom_sf"/>
</dbReference>
<reference evidence="6" key="2">
    <citation type="journal article" date="2023" name="Microbiol Resour">
        <title>Decontamination and Annotation of the Draft Genome Sequence of the Oomycete Lagenidium giganteum ARSEF 373.</title>
        <authorList>
            <person name="Morgan W.R."/>
            <person name="Tartar A."/>
        </authorList>
    </citation>
    <scope>NUCLEOTIDE SEQUENCE</scope>
    <source>
        <strain evidence="6">ARSEF 373</strain>
    </source>
</reference>
<keyword evidence="1" id="KW-0479">Metal-binding</keyword>
<evidence type="ECO:0000259" key="5">
    <source>
        <dbReference type="PROSITE" id="PS50004"/>
    </source>
</evidence>
<dbReference type="SUPFAM" id="SSF50729">
    <property type="entry name" value="PH domain-like"/>
    <property type="match status" value="1"/>
</dbReference>
<evidence type="ECO:0000313" key="6">
    <source>
        <dbReference type="EMBL" id="DAZ97476.1"/>
    </source>
</evidence>
<evidence type="ECO:0000256" key="2">
    <source>
        <dbReference type="ARBA" id="ARBA00022837"/>
    </source>
</evidence>